<dbReference type="EMBL" id="BMRP01000004">
    <property type="protein sequence ID" value="GGU53266.1"/>
    <property type="molecule type" value="Genomic_DNA"/>
</dbReference>
<feature type="chain" id="PRO_5045315080" evidence="2">
    <location>
        <begin position="30"/>
        <end position="80"/>
    </location>
</feature>
<feature type="signal peptide" evidence="2">
    <location>
        <begin position="1"/>
        <end position="29"/>
    </location>
</feature>
<evidence type="ECO:0000256" key="2">
    <source>
        <dbReference type="SAM" id="SignalP"/>
    </source>
</evidence>
<accession>A0ABQ2UV47</accession>
<reference evidence="4" key="1">
    <citation type="journal article" date="2019" name="Int. J. Syst. Evol. Microbiol.">
        <title>The Global Catalogue of Microorganisms (GCM) 10K type strain sequencing project: providing services to taxonomists for standard genome sequencing and annotation.</title>
        <authorList>
            <consortium name="The Broad Institute Genomics Platform"/>
            <consortium name="The Broad Institute Genome Sequencing Center for Infectious Disease"/>
            <person name="Wu L."/>
            <person name="Ma J."/>
        </authorList>
    </citation>
    <scope>NUCLEOTIDE SEQUENCE [LARGE SCALE GENOMIC DNA]</scope>
    <source>
        <strain evidence="4">JCM 3399</strain>
    </source>
</reference>
<keyword evidence="2" id="KW-0732">Signal</keyword>
<dbReference type="Proteomes" id="UP000654471">
    <property type="component" value="Unassembled WGS sequence"/>
</dbReference>
<comment type="caution">
    <text evidence="3">The sequence shown here is derived from an EMBL/GenBank/DDBJ whole genome shotgun (WGS) entry which is preliminary data.</text>
</comment>
<organism evidence="3 4">
    <name type="scientific">Streptomyces albospinus</name>
    <dbReference type="NCBI Taxonomy" id="285515"/>
    <lineage>
        <taxon>Bacteria</taxon>
        <taxon>Bacillati</taxon>
        <taxon>Actinomycetota</taxon>
        <taxon>Actinomycetes</taxon>
        <taxon>Kitasatosporales</taxon>
        <taxon>Streptomycetaceae</taxon>
        <taxon>Streptomyces</taxon>
    </lineage>
</organism>
<name>A0ABQ2UV47_9ACTN</name>
<proteinExistence type="predicted"/>
<keyword evidence="4" id="KW-1185">Reference proteome</keyword>
<evidence type="ECO:0000313" key="4">
    <source>
        <dbReference type="Proteomes" id="UP000654471"/>
    </source>
</evidence>
<dbReference type="RefSeq" id="WP_189298034.1">
    <property type="nucleotide sequence ID" value="NZ_BMRP01000004.1"/>
</dbReference>
<protein>
    <submittedName>
        <fullName evidence="3">Uncharacterized protein</fullName>
    </submittedName>
</protein>
<sequence length="80" mass="7786">MNHSKKTVSRIFTVSAALGIALAAGSATATSAIAATPLASHVAVKAPAAQARAADGHGRHHGGGEGDEGDCKGLIVLLCA</sequence>
<gene>
    <name evidence="3" type="ORF">GCM10010211_17440</name>
</gene>
<evidence type="ECO:0000313" key="3">
    <source>
        <dbReference type="EMBL" id="GGU53266.1"/>
    </source>
</evidence>
<feature type="region of interest" description="Disordered" evidence="1">
    <location>
        <begin position="49"/>
        <end position="70"/>
    </location>
</feature>
<evidence type="ECO:0000256" key="1">
    <source>
        <dbReference type="SAM" id="MobiDB-lite"/>
    </source>
</evidence>